<keyword evidence="4" id="KW-0158">Chromosome</keyword>
<dbReference type="GO" id="GO:0051301">
    <property type="term" value="P:cell division"/>
    <property type="evidence" value="ECO:0007669"/>
    <property type="project" value="UniProtKB-KW"/>
</dbReference>
<comment type="function">
    <text evidence="10">Regulatory subunit of the condensin complex, a complex required for conversion of interphase chromatin into mitotic-like condense chromosomes. The condensin complex probably introduces positive supercoils into relaxed DNA in the presence of type I topoisomerases and converts nicked DNA into positive knotted forms in the presence of type II topoisomerases.</text>
</comment>
<evidence type="ECO:0000256" key="9">
    <source>
        <dbReference type="ARBA" id="ARBA00023306"/>
    </source>
</evidence>
<dbReference type="GeneID" id="19016759"/>
<keyword evidence="6 10" id="KW-0498">Mitosis</keyword>
<feature type="region of interest" description="Disordered" evidence="11">
    <location>
        <begin position="491"/>
        <end position="573"/>
    </location>
</feature>
<dbReference type="PIRSF" id="PIRSF017127">
    <property type="entry name" value="Condensin_D2"/>
    <property type="match status" value="1"/>
</dbReference>
<evidence type="ECO:0000259" key="13">
    <source>
        <dbReference type="Pfam" id="PF12922"/>
    </source>
</evidence>
<evidence type="ECO:0000256" key="3">
    <source>
        <dbReference type="ARBA" id="ARBA00009606"/>
    </source>
</evidence>
<evidence type="ECO:0000313" key="15">
    <source>
        <dbReference type="Proteomes" id="UP000198341"/>
    </source>
</evidence>
<comment type="subcellular location">
    <subcellularLocation>
        <location evidence="2">Chromosome</location>
    </subcellularLocation>
    <subcellularLocation>
        <location evidence="1">Nucleus</location>
    </subcellularLocation>
</comment>
<dbReference type="GO" id="GO:0042393">
    <property type="term" value="F:histone binding"/>
    <property type="evidence" value="ECO:0007669"/>
    <property type="project" value="TreeGrafter"/>
</dbReference>
<gene>
    <name evidence="14" type="ORF">Bathy03g02210</name>
</gene>
<keyword evidence="9 10" id="KW-0131">Cell cycle</keyword>
<dbReference type="GO" id="GO:0007076">
    <property type="term" value="P:mitotic chromosome condensation"/>
    <property type="evidence" value="ECO:0007669"/>
    <property type="project" value="InterPro"/>
</dbReference>
<dbReference type="GO" id="GO:0000796">
    <property type="term" value="C:condensin complex"/>
    <property type="evidence" value="ECO:0007669"/>
    <property type="project" value="TreeGrafter"/>
</dbReference>
<dbReference type="OrthoDB" id="436262at2759"/>
<keyword evidence="7 10" id="KW-0226">DNA condensation</keyword>
<dbReference type="GO" id="GO:0005634">
    <property type="term" value="C:nucleus"/>
    <property type="evidence" value="ECO:0007669"/>
    <property type="project" value="UniProtKB-SubCell"/>
</dbReference>
<dbReference type="Pfam" id="PF12922">
    <property type="entry name" value="Cnd1_N"/>
    <property type="match status" value="1"/>
</dbReference>
<dbReference type="InterPro" id="IPR011989">
    <property type="entry name" value="ARM-like"/>
</dbReference>
<dbReference type="InterPro" id="IPR007673">
    <property type="entry name" value="Condensin_cplx_su1"/>
</dbReference>
<evidence type="ECO:0000256" key="6">
    <source>
        <dbReference type="ARBA" id="ARBA00022776"/>
    </source>
</evidence>
<dbReference type="PANTHER" id="PTHR14222:SF2">
    <property type="entry name" value="CONDENSIN COMPLEX SUBUNIT 1"/>
    <property type="match status" value="1"/>
</dbReference>
<keyword evidence="5 10" id="KW-0132">Cell division</keyword>
<evidence type="ECO:0000256" key="1">
    <source>
        <dbReference type="ARBA" id="ARBA00004123"/>
    </source>
</evidence>
<evidence type="ECO:0000259" key="12">
    <source>
        <dbReference type="Pfam" id="PF12717"/>
    </source>
</evidence>
<dbReference type="InterPro" id="IPR024324">
    <property type="entry name" value="Condensin_cplx_su1_N"/>
</dbReference>
<feature type="region of interest" description="Disordered" evidence="11">
    <location>
        <begin position="869"/>
        <end position="901"/>
    </location>
</feature>
<evidence type="ECO:0000256" key="10">
    <source>
        <dbReference type="PIRNR" id="PIRNR017127"/>
    </source>
</evidence>
<evidence type="ECO:0000256" key="7">
    <source>
        <dbReference type="ARBA" id="ARBA00023067"/>
    </source>
</evidence>
<organism evidence="14 15">
    <name type="scientific">Bathycoccus prasinos</name>
    <dbReference type="NCBI Taxonomy" id="41875"/>
    <lineage>
        <taxon>Eukaryota</taxon>
        <taxon>Viridiplantae</taxon>
        <taxon>Chlorophyta</taxon>
        <taxon>Mamiellophyceae</taxon>
        <taxon>Mamiellales</taxon>
        <taxon>Bathycoccaceae</taxon>
        <taxon>Bathycoccus</taxon>
    </lineage>
</organism>
<dbReference type="eggNOG" id="KOG0414">
    <property type="taxonomic scope" value="Eukaryota"/>
</dbReference>
<sequence>MKGEFEVPTNFASLLEKDDEFFGEEGKKNNGRRENSYRIERERDFELDESNESVERVCFELTENEPTRVLDQEIFEDVYHLVQNFRSLPTMSRVRVLDSLCANLSVLSASITALCVGNASDEEEEEMAPLRSALKAYSFFLAEVMHTSEEEAKETQAMGIVEKQVGGAKKKSNLAKKGQLVEWKWDEQRERATHVMNGALDVDLYRVFRPKPVDQAFCRLFINVATASLENPTSLKSKVTKRATFQMVGSVASKWGALDDVVTALLHVLNKHDHLSTAIADLCGDAADRYDDARLAAAILREVGGVDPREYKRRQLTDAAGVRNVGNFLEEIANRMPKTTMRNVSLLIAHLDGDAYSLRSAVVSVLGRLLIAHKDVGAVNEATVVDQSAPLLRAKQGFLDALVERVHDVSAFTRARVLNTWAQMAEQKAIPLSHWLIVCDLAIGRLNDKGGLVRKAAMNLIGTMLGFNPFAPELPTAAFAESLREYEAKLKEMEPTPEPEEEEEGEEKKTPERLEGIDEEAEEEEGNVGDSENVDAKGTDGEEEEKEEAEEDAAPAKTPAEKVPPQQPQEEDEHLAGGIEAVRTMVAALKTALGFSMQLAQSVPIFVALLSSTTATDCVEAARVLVKLKQFGVDNSTAAARSVLKLVFSQEPHVKQAAIEACDELYLASDGQGQGPRFAAVKLANLAGTSNLGELASLEVCLRELARDGRLSPDGAIVQALWVDAADTEKNFTRRAAALDALRMCKDDANETSAQILAKRADVVSQCLSDAMLAAGTEKIHSGRGAAILARSACAALAQCRPTEAGPFSLDSEVFVGLARVLHPKSPLSGKAWFPCAEQALLAVYALHPDPESWCAKLIKSHATATFGAKSTTTNSDDNNKEATEEGAEKDGGEEEEANVNDFSNVSGTALSRFLWMLGECAVRHLVFCERLARTVRRARIGRDRVAHAAAESAAQKDDNGATGEEAALAAALGQGAVAEDAALDNAREDAEKELLGFSKKNKKCFGGVIAAYAPIVVQLCGNEKVVKGASVVRGAAVAALSRLMALDMDFCETHLPLLFTRVKDERDVHARAAITVALGDLAFRFPNALEPWTEHLYGTKEWGNALRDPSSKVRQHSVTVLAHLVLNDMMKVKGHISAMARCLEDEDPRVSSVARLFFAELAKKHGNPIYNLLPDLLSRLSSDVEISEEAFERIMRRLCGFIDKEKQADALADKLVQRFPEASRAGSAKPARDISFCISQLKTSEKAFKKFTESWKMYEECLYDAKTTQNFQSMFAKMKRVAKSTEFKQFIDEFDAKMSEAHAEKAAAYNVSARAEGKEEVEVIRAESEEEEEEAEMQEGEEKKPVVEEEGGGKGEDVAPDAAPAEDETEQSVEKEKEVKVEEEEEEDDFSEDEDEEEEEEEEEEENDENAGNVNVVEEEEVKPATKARASGRSSRSRATKA</sequence>
<feature type="compositionally biased region" description="Basic and acidic residues" evidence="11">
    <location>
        <begin position="1341"/>
        <end position="1358"/>
    </location>
</feature>
<dbReference type="InterPro" id="IPR016024">
    <property type="entry name" value="ARM-type_fold"/>
</dbReference>
<dbReference type="EMBL" id="FO082276">
    <property type="protein sequence ID" value="CCO15696.1"/>
    <property type="molecule type" value="Genomic_DNA"/>
</dbReference>
<dbReference type="KEGG" id="bpg:Bathy03g02210"/>
<dbReference type="GO" id="GO:0010032">
    <property type="term" value="P:meiotic chromosome condensation"/>
    <property type="evidence" value="ECO:0007669"/>
    <property type="project" value="TreeGrafter"/>
</dbReference>
<dbReference type="InterPro" id="IPR032682">
    <property type="entry name" value="Cnd1_C"/>
</dbReference>
<feature type="compositionally biased region" description="Basic and acidic residues" evidence="11">
    <location>
        <begin position="1316"/>
        <end position="1328"/>
    </location>
</feature>
<accession>K8ECJ5</accession>
<feature type="compositionally biased region" description="Basic and acidic residues" evidence="11">
    <location>
        <begin position="506"/>
        <end position="516"/>
    </location>
</feature>
<feature type="compositionally biased region" description="Low complexity" evidence="11">
    <location>
        <begin position="1426"/>
        <end position="1435"/>
    </location>
</feature>
<dbReference type="RefSeq" id="XP_007514259.1">
    <property type="nucleotide sequence ID" value="XM_007514197.1"/>
</dbReference>
<proteinExistence type="inferred from homology"/>
<evidence type="ECO:0000256" key="2">
    <source>
        <dbReference type="ARBA" id="ARBA00004286"/>
    </source>
</evidence>
<evidence type="ECO:0000256" key="11">
    <source>
        <dbReference type="SAM" id="MobiDB-lite"/>
    </source>
</evidence>
<dbReference type="InterPro" id="IPR026971">
    <property type="entry name" value="CND1/NCAPD3"/>
</dbReference>
<dbReference type="SUPFAM" id="SSF48371">
    <property type="entry name" value="ARM repeat"/>
    <property type="match status" value="1"/>
</dbReference>
<dbReference type="STRING" id="41875.K8ECJ5"/>
<evidence type="ECO:0000256" key="8">
    <source>
        <dbReference type="ARBA" id="ARBA00023242"/>
    </source>
</evidence>
<dbReference type="Pfam" id="PF12717">
    <property type="entry name" value="Cnd1"/>
    <property type="match status" value="1"/>
</dbReference>
<feature type="compositionally biased region" description="Acidic residues" evidence="11">
    <location>
        <begin position="517"/>
        <end position="527"/>
    </location>
</feature>
<feature type="compositionally biased region" description="Acidic residues" evidence="11">
    <location>
        <begin position="541"/>
        <end position="553"/>
    </location>
</feature>
<feature type="domain" description="Condensin complex subunit 1 N-terminal" evidence="13">
    <location>
        <begin position="93"/>
        <end position="257"/>
    </location>
</feature>
<dbReference type="Proteomes" id="UP000198341">
    <property type="component" value="Chromosome 3"/>
</dbReference>
<comment type="similarity">
    <text evidence="3 10">Belongs to the CND1 (condensin subunit 1) family.</text>
</comment>
<dbReference type="GO" id="GO:0000779">
    <property type="term" value="C:condensed chromosome, centromeric region"/>
    <property type="evidence" value="ECO:0007669"/>
    <property type="project" value="TreeGrafter"/>
</dbReference>
<evidence type="ECO:0000256" key="4">
    <source>
        <dbReference type="ARBA" id="ARBA00022454"/>
    </source>
</evidence>
<dbReference type="Gene3D" id="1.25.10.10">
    <property type="entry name" value="Leucine-rich Repeat Variant"/>
    <property type="match status" value="1"/>
</dbReference>
<name>K8ECJ5_9CHLO</name>
<evidence type="ECO:0000256" key="5">
    <source>
        <dbReference type="ARBA" id="ARBA00022618"/>
    </source>
</evidence>
<keyword evidence="8" id="KW-0539">Nucleus</keyword>
<feature type="compositionally biased region" description="Acidic residues" evidence="11">
    <location>
        <begin position="1382"/>
        <end position="1410"/>
    </location>
</feature>
<dbReference type="PANTHER" id="PTHR14222">
    <property type="entry name" value="CONDENSIN"/>
    <property type="match status" value="1"/>
</dbReference>
<feature type="compositionally biased region" description="Basic and acidic residues" evidence="11">
    <location>
        <begin position="878"/>
        <end position="891"/>
    </location>
</feature>
<reference evidence="14 15" key="1">
    <citation type="submission" date="2011-10" db="EMBL/GenBank/DDBJ databases">
        <authorList>
            <person name="Genoscope - CEA"/>
        </authorList>
    </citation>
    <scope>NUCLEOTIDE SEQUENCE [LARGE SCALE GENOMIC DNA]</scope>
    <source>
        <strain evidence="14 15">RCC 1105</strain>
    </source>
</reference>
<feature type="region of interest" description="Disordered" evidence="11">
    <location>
        <begin position="1311"/>
        <end position="1443"/>
    </location>
</feature>
<evidence type="ECO:0000313" key="14">
    <source>
        <dbReference type="EMBL" id="CCO15696.1"/>
    </source>
</evidence>
<keyword evidence="15" id="KW-1185">Reference proteome</keyword>
<feature type="compositionally biased region" description="Acidic residues" evidence="11">
    <location>
        <begin position="495"/>
        <end position="505"/>
    </location>
</feature>
<protein>
    <recommendedName>
        <fullName evidence="10">Condensin-1 complex subunit CAP-D2</fullName>
    </recommendedName>
</protein>
<feature type="compositionally biased region" description="Acidic residues" evidence="11">
    <location>
        <begin position="1329"/>
        <end position="1340"/>
    </location>
</feature>
<feature type="domain" description="Condensin complex subunit 1 C-terminal" evidence="12">
    <location>
        <begin position="1072"/>
        <end position="1239"/>
    </location>
</feature>